<feature type="non-terminal residue" evidence="1">
    <location>
        <position position="1"/>
    </location>
</feature>
<accession>A0AAV5SBV0</accession>
<gene>
    <name evidence="1" type="ORF">PENTCL1PPCAC_969</name>
</gene>
<reference evidence="1" key="1">
    <citation type="submission" date="2023-10" db="EMBL/GenBank/DDBJ databases">
        <title>Genome assembly of Pristionchus species.</title>
        <authorList>
            <person name="Yoshida K."/>
            <person name="Sommer R.J."/>
        </authorList>
    </citation>
    <scope>NUCLEOTIDE SEQUENCE</scope>
    <source>
        <strain evidence="1">RS0144</strain>
    </source>
</reference>
<organism evidence="1 2">
    <name type="scientific">Pristionchus entomophagus</name>
    <dbReference type="NCBI Taxonomy" id="358040"/>
    <lineage>
        <taxon>Eukaryota</taxon>
        <taxon>Metazoa</taxon>
        <taxon>Ecdysozoa</taxon>
        <taxon>Nematoda</taxon>
        <taxon>Chromadorea</taxon>
        <taxon>Rhabditida</taxon>
        <taxon>Rhabditina</taxon>
        <taxon>Diplogasteromorpha</taxon>
        <taxon>Diplogasteroidea</taxon>
        <taxon>Neodiplogasteridae</taxon>
        <taxon>Pristionchus</taxon>
    </lineage>
</organism>
<feature type="non-terminal residue" evidence="1">
    <location>
        <position position="92"/>
    </location>
</feature>
<keyword evidence="2" id="KW-1185">Reference proteome</keyword>
<proteinExistence type="predicted"/>
<evidence type="ECO:0000313" key="2">
    <source>
        <dbReference type="Proteomes" id="UP001432027"/>
    </source>
</evidence>
<dbReference type="EMBL" id="BTSX01000001">
    <property type="protein sequence ID" value="GMS78794.1"/>
    <property type="molecule type" value="Genomic_DNA"/>
</dbReference>
<sequence length="92" mass="10350">KDANKVDEIISLWKINYLSVSFNVLDEWKSNFILSVLSKNSIPKLGMNVSVCQLNDPCCKKVIRCPLSIASLYRGTALKDKQPGINYLFGLE</sequence>
<dbReference type="AlphaFoldDB" id="A0AAV5SBV0"/>
<protein>
    <submittedName>
        <fullName evidence="1">Uncharacterized protein</fullName>
    </submittedName>
</protein>
<comment type="caution">
    <text evidence="1">The sequence shown here is derived from an EMBL/GenBank/DDBJ whole genome shotgun (WGS) entry which is preliminary data.</text>
</comment>
<evidence type="ECO:0000313" key="1">
    <source>
        <dbReference type="EMBL" id="GMS78794.1"/>
    </source>
</evidence>
<dbReference type="Proteomes" id="UP001432027">
    <property type="component" value="Unassembled WGS sequence"/>
</dbReference>
<name>A0AAV5SBV0_9BILA</name>